<dbReference type="PROSITE" id="PS51257">
    <property type="entry name" value="PROKAR_LIPOPROTEIN"/>
    <property type="match status" value="1"/>
</dbReference>
<accession>A0ABU8N2W9</accession>
<dbReference type="EMBL" id="JBBEGL010000002">
    <property type="protein sequence ID" value="MEJ2886730.1"/>
    <property type="molecule type" value="Genomic_DNA"/>
</dbReference>
<comment type="caution">
    <text evidence="2">The sequence shown here is derived from an EMBL/GenBank/DDBJ whole genome shotgun (WGS) entry which is preliminary data.</text>
</comment>
<reference evidence="2 3" key="1">
    <citation type="submission" date="2024-03" db="EMBL/GenBank/DDBJ databases">
        <title>Actinomycetospora sp. OC33-EN06, a novel actinomycete isolated from wild orchid (Aerides multiflora).</title>
        <authorList>
            <person name="Suriyachadkun C."/>
        </authorList>
    </citation>
    <scope>NUCLEOTIDE SEQUENCE [LARGE SCALE GENOMIC DNA]</scope>
    <source>
        <strain evidence="2 3">OC33-EN06</strain>
    </source>
</reference>
<gene>
    <name evidence="2" type="ORF">WCD41_09740</name>
</gene>
<sequence length="322" mass="35230">MPRPRRSPVLLLTLMVALVAALLAGCSDDRRLTPPGTLARELDLSGQTLTVGGKEFAEQILLCKMTIALLQSTGANVVDRCDTKGSANVRAALTSGQIDMYWEYTGTAWRLYLSQESTIADPRTLYDAVRTADEGNQVTWLDPTPFNNTYAIGVRTDIAQRLRVRTLSDFAALVRSGSPEGTLCVDQEFTGREDGLQGLLATYDVPLGDRALDTREIDQIYDAIAAANPCTFGEVFATDGRLNPLRLSTLVDDRGYFLPYNAALTVRSDVMARDPRLALLGRMLAPTLTEPVMRQLNERVSAGGRDPDEVARSFLREQGLIG</sequence>
<dbReference type="Proteomes" id="UP001370100">
    <property type="component" value="Unassembled WGS sequence"/>
</dbReference>
<keyword evidence="3" id="KW-1185">Reference proteome</keyword>
<dbReference type="Pfam" id="PF04069">
    <property type="entry name" value="OpuAC"/>
    <property type="match status" value="1"/>
</dbReference>
<dbReference type="Gene3D" id="3.40.190.10">
    <property type="entry name" value="Periplasmic binding protein-like II"/>
    <property type="match status" value="1"/>
</dbReference>
<protein>
    <submittedName>
        <fullName evidence="2">Glycine betaine ABC transporter substrate-binding protein</fullName>
    </submittedName>
</protein>
<evidence type="ECO:0000313" key="3">
    <source>
        <dbReference type="Proteomes" id="UP001370100"/>
    </source>
</evidence>
<evidence type="ECO:0000313" key="2">
    <source>
        <dbReference type="EMBL" id="MEJ2886730.1"/>
    </source>
</evidence>
<organism evidence="2 3">
    <name type="scientific">Actinomycetospora aeridis</name>
    <dbReference type="NCBI Taxonomy" id="3129231"/>
    <lineage>
        <taxon>Bacteria</taxon>
        <taxon>Bacillati</taxon>
        <taxon>Actinomycetota</taxon>
        <taxon>Actinomycetes</taxon>
        <taxon>Pseudonocardiales</taxon>
        <taxon>Pseudonocardiaceae</taxon>
        <taxon>Actinomycetospora</taxon>
    </lineage>
</organism>
<dbReference type="SUPFAM" id="SSF53850">
    <property type="entry name" value="Periplasmic binding protein-like II"/>
    <property type="match status" value="1"/>
</dbReference>
<dbReference type="Gene3D" id="3.40.190.120">
    <property type="entry name" value="Osmoprotection protein (prox), domain 2"/>
    <property type="match status" value="1"/>
</dbReference>
<dbReference type="InterPro" id="IPR007210">
    <property type="entry name" value="ABC_Gly_betaine_transp_sub-bd"/>
</dbReference>
<proteinExistence type="predicted"/>
<name>A0ABU8N2W9_9PSEU</name>
<feature type="domain" description="ABC-type glycine betaine transport system substrate-binding" evidence="1">
    <location>
        <begin position="48"/>
        <end position="317"/>
    </location>
</feature>
<dbReference type="RefSeq" id="WP_337713193.1">
    <property type="nucleotide sequence ID" value="NZ_JBBEGL010000002.1"/>
</dbReference>
<evidence type="ECO:0000259" key="1">
    <source>
        <dbReference type="Pfam" id="PF04069"/>
    </source>
</evidence>